<dbReference type="Gene3D" id="3.30.565.10">
    <property type="entry name" value="Histidine kinase-like ATPase, C-terminal domain"/>
    <property type="match status" value="1"/>
</dbReference>
<dbReference type="SMART" id="SM00028">
    <property type="entry name" value="TPR"/>
    <property type="match status" value="3"/>
</dbReference>
<evidence type="ECO:0000256" key="7">
    <source>
        <dbReference type="ARBA" id="ARBA00022840"/>
    </source>
</evidence>
<dbReference type="RefSeq" id="WP_207970881.1">
    <property type="nucleotide sequence ID" value="NZ_CP071795.1"/>
</dbReference>
<keyword evidence="6" id="KW-0418">Kinase</keyword>
<gene>
    <name evidence="13" type="ORF">JL193_11165</name>
</gene>
<dbReference type="Pfam" id="PF02518">
    <property type="entry name" value="HATPase_c"/>
    <property type="match status" value="1"/>
</dbReference>
<name>A0ABX7STB3_9FLAO</name>
<evidence type="ECO:0000256" key="9">
    <source>
        <dbReference type="SAM" id="Coils"/>
    </source>
</evidence>
<dbReference type="Pfam" id="PF07730">
    <property type="entry name" value="HisKA_3"/>
    <property type="match status" value="1"/>
</dbReference>
<evidence type="ECO:0000313" key="14">
    <source>
        <dbReference type="Proteomes" id="UP000663935"/>
    </source>
</evidence>
<dbReference type="SUPFAM" id="SSF48452">
    <property type="entry name" value="TPR-like"/>
    <property type="match status" value="1"/>
</dbReference>
<evidence type="ECO:0000313" key="13">
    <source>
        <dbReference type="EMBL" id="QTD36698.1"/>
    </source>
</evidence>
<evidence type="ECO:0000256" key="1">
    <source>
        <dbReference type="ARBA" id="ARBA00000085"/>
    </source>
</evidence>
<dbReference type="PANTHER" id="PTHR24421:SF10">
    <property type="entry name" value="NITRATE_NITRITE SENSOR PROTEIN NARQ"/>
    <property type="match status" value="1"/>
</dbReference>
<evidence type="ECO:0000256" key="5">
    <source>
        <dbReference type="ARBA" id="ARBA00022741"/>
    </source>
</evidence>
<evidence type="ECO:0000256" key="11">
    <source>
        <dbReference type="SAM" id="SignalP"/>
    </source>
</evidence>
<keyword evidence="4" id="KW-0808">Transferase</keyword>
<keyword evidence="7" id="KW-0067">ATP-binding</keyword>
<keyword evidence="10" id="KW-0472">Membrane</keyword>
<feature type="signal peptide" evidence="11">
    <location>
        <begin position="1"/>
        <end position="20"/>
    </location>
</feature>
<keyword evidence="3" id="KW-0597">Phosphoprotein</keyword>
<dbReference type="InterPro" id="IPR050482">
    <property type="entry name" value="Sensor_HK_TwoCompSys"/>
</dbReference>
<dbReference type="InterPro" id="IPR005467">
    <property type="entry name" value="His_kinase_dom"/>
</dbReference>
<dbReference type="CDD" id="cd16917">
    <property type="entry name" value="HATPase_UhpB-NarQ-NarX-like"/>
    <property type="match status" value="1"/>
</dbReference>
<keyword evidence="8" id="KW-0902">Two-component regulatory system</keyword>
<dbReference type="InterPro" id="IPR011990">
    <property type="entry name" value="TPR-like_helical_dom_sf"/>
</dbReference>
<feature type="chain" id="PRO_5045973289" description="histidine kinase" evidence="11">
    <location>
        <begin position="21"/>
        <end position="608"/>
    </location>
</feature>
<keyword evidence="14" id="KW-1185">Reference proteome</keyword>
<evidence type="ECO:0000256" key="2">
    <source>
        <dbReference type="ARBA" id="ARBA00012438"/>
    </source>
</evidence>
<reference evidence="13 14" key="1">
    <citation type="submission" date="2021-03" db="EMBL/GenBank/DDBJ databases">
        <title>Complete genome of Polaribacter_sp.G4M1.</title>
        <authorList>
            <person name="Jeong S.W."/>
            <person name="Bae J.W."/>
        </authorList>
    </citation>
    <scope>NUCLEOTIDE SEQUENCE [LARGE SCALE GENOMIC DNA]</scope>
    <source>
        <strain evidence="13 14">G4M1</strain>
    </source>
</reference>
<accession>A0ABX7STB3</accession>
<dbReference type="InterPro" id="IPR036890">
    <property type="entry name" value="HATPase_C_sf"/>
</dbReference>
<dbReference type="InterPro" id="IPR011712">
    <property type="entry name" value="Sig_transdc_His_kin_sub3_dim/P"/>
</dbReference>
<comment type="catalytic activity">
    <reaction evidence="1">
        <text>ATP + protein L-histidine = ADP + protein N-phospho-L-histidine.</text>
        <dbReference type="EC" id="2.7.13.3"/>
    </reaction>
</comment>
<dbReference type="Gene3D" id="1.25.40.10">
    <property type="entry name" value="Tetratricopeptide repeat domain"/>
    <property type="match status" value="2"/>
</dbReference>
<dbReference type="SUPFAM" id="SSF55874">
    <property type="entry name" value="ATPase domain of HSP90 chaperone/DNA topoisomerase II/histidine kinase"/>
    <property type="match status" value="1"/>
</dbReference>
<dbReference type="EMBL" id="CP071795">
    <property type="protein sequence ID" value="QTD36698.1"/>
    <property type="molecule type" value="Genomic_DNA"/>
</dbReference>
<evidence type="ECO:0000256" key="3">
    <source>
        <dbReference type="ARBA" id="ARBA00022553"/>
    </source>
</evidence>
<evidence type="ECO:0000256" key="4">
    <source>
        <dbReference type="ARBA" id="ARBA00022679"/>
    </source>
</evidence>
<dbReference type="SMART" id="SM00387">
    <property type="entry name" value="HATPase_c"/>
    <property type="match status" value="1"/>
</dbReference>
<keyword evidence="10" id="KW-1133">Transmembrane helix</keyword>
<dbReference type="EC" id="2.7.13.3" evidence="2"/>
<organism evidence="13 14">
    <name type="scientific">Polaribacter batillariae</name>
    <dbReference type="NCBI Taxonomy" id="2808900"/>
    <lineage>
        <taxon>Bacteria</taxon>
        <taxon>Pseudomonadati</taxon>
        <taxon>Bacteroidota</taxon>
        <taxon>Flavobacteriia</taxon>
        <taxon>Flavobacteriales</taxon>
        <taxon>Flavobacteriaceae</taxon>
    </lineage>
</organism>
<dbReference type="InterPro" id="IPR003594">
    <property type="entry name" value="HATPase_dom"/>
</dbReference>
<feature type="coiled-coil region" evidence="9">
    <location>
        <begin position="243"/>
        <end position="273"/>
    </location>
</feature>
<feature type="domain" description="Histidine kinase" evidence="12">
    <location>
        <begin position="413"/>
        <end position="605"/>
    </location>
</feature>
<proteinExistence type="predicted"/>
<evidence type="ECO:0000256" key="6">
    <source>
        <dbReference type="ARBA" id="ARBA00022777"/>
    </source>
</evidence>
<evidence type="ECO:0000256" key="10">
    <source>
        <dbReference type="SAM" id="Phobius"/>
    </source>
</evidence>
<dbReference type="InterPro" id="IPR019734">
    <property type="entry name" value="TPR_rpt"/>
</dbReference>
<keyword evidence="10" id="KW-0812">Transmembrane</keyword>
<protein>
    <recommendedName>
        <fullName evidence="2">histidine kinase</fullName>
        <ecNumber evidence="2">2.7.13.3</ecNumber>
    </recommendedName>
</protein>
<keyword evidence="11" id="KW-0732">Signal</keyword>
<evidence type="ECO:0000256" key="8">
    <source>
        <dbReference type="ARBA" id="ARBA00023012"/>
    </source>
</evidence>
<evidence type="ECO:0000259" key="12">
    <source>
        <dbReference type="PROSITE" id="PS50109"/>
    </source>
</evidence>
<dbReference type="PROSITE" id="PS50109">
    <property type="entry name" value="HIS_KIN"/>
    <property type="match status" value="1"/>
</dbReference>
<dbReference type="PANTHER" id="PTHR24421">
    <property type="entry name" value="NITRATE/NITRITE SENSOR PROTEIN NARX-RELATED"/>
    <property type="match status" value="1"/>
</dbReference>
<feature type="transmembrane region" description="Helical" evidence="10">
    <location>
        <begin position="354"/>
        <end position="374"/>
    </location>
</feature>
<dbReference type="Proteomes" id="UP000663935">
    <property type="component" value="Chromosome"/>
</dbReference>
<sequence length="608" mass="70451">MKFSLFIFFLFMVFSSVAQTEENKNYRDFEASLKNGFKYLELRKRDSLEFFVKKTDSILKVNLDSTNYFRYKILEASLDIRKNESDKAISSLLKTQTFFKKKKDTANLALTLYTLGIANYYLNRRPVAITYFEKAYSYKEYISKKLATKLLQNLGSMNLEIGTGNRKDRISYVNKAIKSYQQVLKIYQQENWIIDEILATTLLAECYNQLKEYKKATTVINRAISLAKKAKNKNKEGFALIKKASILNKRQNLKEALKTIKKARSIFETLEDLPTLNYALIQEKVILTNLKKYKEAVQISDSIHANIVKIYSNRFADKVSEMETIYKTVEKEKQITLQKEELLSKELKIKNRNLYIILFAAAFLILAIISFFLLKKNQFKKKQLQKEIDLKDALATIKTQNRLQEQRLRISRDLHDNIGSQLTFIISSIDNLKFVTKDANTKLKDKLSGISTFTSETIHQLRDTIWAMNKNEITVEDLHTRILSFVEKAKNATENIEFIVNYNIDKNQAFSSLEGMNIFRVIQEAINNAIKYAKATKIEIKIDKKENQFVIKVVDNGIGFDINSVELGNGLSNMEKRMSEIGGRVKIISKVRIGTEISMEIFLKKYGK</sequence>
<keyword evidence="5" id="KW-0547">Nucleotide-binding</keyword>
<keyword evidence="9" id="KW-0175">Coiled coil</keyword>
<dbReference type="Gene3D" id="1.20.5.1930">
    <property type="match status" value="1"/>
</dbReference>